<feature type="domain" description="Luciferase-like" evidence="5">
    <location>
        <begin position="31"/>
        <end position="243"/>
    </location>
</feature>
<keyword evidence="1" id="KW-0285">Flavoprotein</keyword>
<evidence type="ECO:0000256" key="3">
    <source>
        <dbReference type="ARBA" id="ARBA00023002"/>
    </source>
</evidence>
<proteinExistence type="predicted"/>
<evidence type="ECO:0000256" key="2">
    <source>
        <dbReference type="ARBA" id="ARBA00022643"/>
    </source>
</evidence>
<dbReference type="Proteomes" id="UP000184932">
    <property type="component" value="Unassembled WGS sequence"/>
</dbReference>
<evidence type="ECO:0000313" key="6">
    <source>
        <dbReference type="EMBL" id="SIO10708.1"/>
    </source>
</evidence>
<dbReference type="RefSeq" id="WP_074256741.1">
    <property type="nucleotide sequence ID" value="NZ_FSRL01000001.1"/>
</dbReference>
<dbReference type="GO" id="GO:0004497">
    <property type="term" value="F:monooxygenase activity"/>
    <property type="evidence" value="ECO:0007669"/>
    <property type="project" value="UniProtKB-KW"/>
</dbReference>
<dbReference type="NCBIfam" id="TIGR03571">
    <property type="entry name" value="lucif_BA3436"/>
    <property type="match status" value="1"/>
</dbReference>
<evidence type="ECO:0000259" key="5">
    <source>
        <dbReference type="Pfam" id="PF00296"/>
    </source>
</evidence>
<evidence type="ECO:0000256" key="4">
    <source>
        <dbReference type="ARBA" id="ARBA00023033"/>
    </source>
</evidence>
<dbReference type="SUPFAM" id="SSF51679">
    <property type="entry name" value="Bacterial luciferase-like"/>
    <property type="match status" value="1"/>
</dbReference>
<dbReference type="InterPro" id="IPR011251">
    <property type="entry name" value="Luciferase-like_dom"/>
</dbReference>
<organism evidence="6 7">
    <name type="scientific">Vannielia litorea</name>
    <dbReference type="NCBI Taxonomy" id="1217970"/>
    <lineage>
        <taxon>Bacteria</taxon>
        <taxon>Pseudomonadati</taxon>
        <taxon>Pseudomonadota</taxon>
        <taxon>Alphaproteobacteria</taxon>
        <taxon>Rhodobacterales</taxon>
        <taxon>Paracoccaceae</taxon>
        <taxon>Vannielia</taxon>
    </lineage>
</organism>
<keyword evidence="7" id="KW-1185">Reference proteome</keyword>
<dbReference type="Pfam" id="PF00296">
    <property type="entry name" value="Bac_luciferase"/>
    <property type="match status" value="1"/>
</dbReference>
<evidence type="ECO:0000256" key="1">
    <source>
        <dbReference type="ARBA" id="ARBA00022630"/>
    </source>
</evidence>
<evidence type="ECO:0000313" key="7">
    <source>
        <dbReference type="Proteomes" id="UP000184932"/>
    </source>
</evidence>
<reference evidence="7" key="1">
    <citation type="submission" date="2016-11" db="EMBL/GenBank/DDBJ databases">
        <authorList>
            <person name="Varghese N."/>
            <person name="Submissions S."/>
        </authorList>
    </citation>
    <scope>NUCLEOTIDE SEQUENCE [LARGE SCALE GENOMIC DNA]</scope>
    <source>
        <strain evidence="7">DSM 29440</strain>
    </source>
</reference>
<sequence>MRDETHAPFPQINRGYNTTFRNGRLSVGLVVPIAQYGQSPVPDLEGHLDRVQQAEQLGFKAVWLRDVPFNVPSFGDAGQLFDPFAYLGYLAARTTDIALGVASIVLPLRHPAHVAKAAATADILSGGRLILGVASGDRPEEYPAMNRDFDSRGAAFRESFDYIRAMGMPAPQIKNRFGTVDAPIDMLPKPWASKLPLLITGSSRQSPDWIAQHGDGWMTYPRPGVAQDRVLQDWRARLNALEQAPKPVLQPLYIDLADDADEPPSPIHLGFRSGHRALVRYLQQLEAIGVNHLALNLRFNANPVEETLNRLAEHVLPAFE</sequence>
<dbReference type="PANTHER" id="PTHR30011">
    <property type="entry name" value="ALKANESULFONATE MONOOXYGENASE-RELATED"/>
    <property type="match status" value="1"/>
</dbReference>
<keyword evidence="2" id="KW-0288">FMN</keyword>
<dbReference type="GO" id="GO:0016705">
    <property type="term" value="F:oxidoreductase activity, acting on paired donors, with incorporation or reduction of molecular oxygen"/>
    <property type="evidence" value="ECO:0007669"/>
    <property type="project" value="InterPro"/>
</dbReference>
<name>A0A1N6GT79_9RHOB</name>
<dbReference type="InterPro" id="IPR051260">
    <property type="entry name" value="Diverse_substr_monoxygenases"/>
</dbReference>
<dbReference type="Gene3D" id="3.20.20.30">
    <property type="entry name" value="Luciferase-like domain"/>
    <property type="match status" value="1"/>
</dbReference>
<dbReference type="InterPro" id="IPR020020">
    <property type="entry name" value="Luciferase-type_oxidoreductase"/>
</dbReference>
<dbReference type="STRING" id="1217970.SAMN05444002_2758"/>
<dbReference type="PANTHER" id="PTHR30011:SF16">
    <property type="entry name" value="C2H2 FINGER DOMAIN TRANSCRIPTION FACTOR (EUROFUNG)-RELATED"/>
    <property type="match status" value="1"/>
</dbReference>
<keyword evidence="4" id="KW-0503">Monooxygenase</keyword>
<accession>A0A1N6GT79</accession>
<dbReference type="InterPro" id="IPR036661">
    <property type="entry name" value="Luciferase-like_sf"/>
</dbReference>
<dbReference type="EMBL" id="FSRL01000001">
    <property type="protein sequence ID" value="SIO10708.1"/>
    <property type="molecule type" value="Genomic_DNA"/>
</dbReference>
<keyword evidence="3" id="KW-0560">Oxidoreductase</keyword>
<gene>
    <name evidence="6" type="ORF">SAMN05444002_2758</name>
</gene>
<protein>
    <submittedName>
        <fullName evidence="6">Luciferase-type oxidoreductase, BA3436 family</fullName>
    </submittedName>
</protein>
<dbReference type="AlphaFoldDB" id="A0A1N6GT79"/>
<dbReference type="OrthoDB" id="7239898at2"/>